<dbReference type="PANTHER" id="PTHR11705:SF143">
    <property type="entry name" value="SLL0236 PROTEIN"/>
    <property type="match status" value="1"/>
</dbReference>
<evidence type="ECO:0000256" key="8">
    <source>
        <dbReference type="ARBA" id="ARBA00022833"/>
    </source>
</evidence>
<dbReference type="Proteomes" id="UP001244207">
    <property type="component" value="Unassembled WGS sequence"/>
</dbReference>
<comment type="caution">
    <text evidence="13">The sequence shown here is derived from an EMBL/GenBank/DDBJ whole genome shotgun (WGS) entry which is preliminary data.</text>
</comment>
<dbReference type="GO" id="GO:0004181">
    <property type="term" value="F:metallocarboxypeptidase activity"/>
    <property type="evidence" value="ECO:0007669"/>
    <property type="project" value="InterPro"/>
</dbReference>
<evidence type="ECO:0000313" key="13">
    <source>
        <dbReference type="EMBL" id="KAK1710011.1"/>
    </source>
</evidence>
<evidence type="ECO:0000256" key="7">
    <source>
        <dbReference type="ARBA" id="ARBA00022801"/>
    </source>
</evidence>
<dbReference type="InterPro" id="IPR057246">
    <property type="entry name" value="CARBOXYPEPT_ZN_1"/>
</dbReference>
<dbReference type="FunFam" id="3.40.630.10:FF:000084">
    <property type="entry name" value="Carboxypeptidase B2"/>
    <property type="match status" value="1"/>
</dbReference>
<accession>A0AAD8U777</accession>
<keyword evidence="4" id="KW-0645">Protease</keyword>
<name>A0AAD8U777_GLOAC</name>
<evidence type="ECO:0000259" key="12">
    <source>
        <dbReference type="PROSITE" id="PS52035"/>
    </source>
</evidence>
<sequence length="456" mass="51256">MRTVAIVSVFSTLAVGFNFQRRSPVNYEGYQVLRVKTLNQLATVQAKLATIPHEEWNHDVDNHIDIVISPDQVSSVESFGLDYRTLHRDLGESIAAESQVHTAYKRDINDLSWFDSYHSYTDHVQYFTDLHEAFPGNSELVYSGRSFENRTIHGIHLFGDEGPGKPAVLYHGTVHAREWIAAPVIEYITLQLINAHKNATNASDSILNQHDFHIFPIVNPDGFTFSQEVDRLWRKTRTPPPLNSTCYGTDINRNWEYGWDANPFGASTNPCAQSYRGQKPSDTIENQGLDAYVRKLRDTSRVKLYIDWHSYGQYILSPFGSKETWYAPELGKWTKTASVLSEVIRDSSERRTTFTFGPSGATLYTTTGAAPDHVYAIGGADFSYTIELPDTGDFGFVLPPDRILGAAEEQWEGQQVLYTLLDEPTSAYFYLSFETDAGSNTARAEADISTGELGKS</sequence>
<dbReference type="PROSITE" id="PS52035">
    <property type="entry name" value="PEPTIDASE_M14"/>
    <property type="match status" value="1"/>
</dbReference>
<dbReference type="EMBL" id="JAHMHS010000176">
    <property type="protein sequence ID" value="KAK1710011.1"/>
    <property type="molecule type" value="Genomic_DNA"/>
</dbReference>
<dbReference type="GO" id="GO:0008270">
    <property type="term" value="F:zinc ion binding"/>
    <property type="evidence" value="ECO:0007669"/>
    <property type="project" value="InterPro"/>
</dbReference>
<keyword evidence="14" id="KW-1185">Reference proteome</keyword>
<evidence type="ECO:0000256" key="1">
    <source>
        <dbReference type="ARBA" id="ARBA00001947"/>
    </source>
</evidence>
<keyword evidence="8" id="KW-0862">Zinc</keyword>
<comment type="cofactor">
    <cofactor evidence="1">
        <name>Zn(2+)</name>
        <dbReference type="ChEBI" id="CHEBI:29105"/>
    </cofactor>
</comment>
<dbReference type="CDD" id="cd03860">
    <property type="entry name" value="M14_CP_A-B_like"/>
    <property type="match status" value="1"/>
</dbReference>
<dbReference type="AlphaFoldDB" id="A0AAD8U777"/>
<evidence type="ECO:0000256" key="10">
    <source>
        <dbReference type="PROSITE-ProRule" id="PRU01379"/>
    </source>
</evidence>
<evidence type="ECO:0000256" key="2">
    <source>
        <dbReference type="ARBA" id="ARBA00005988"/>
    </source>
</evidence>
<evidence type="ECO:0000256" key="6">
    <source>
        <dbReference type="ARBA" id="ARBA00022729"/>
    </source>
</evidence>
<dbReference type="GeneID" id="85396865"/>
<dbReference type="SUPFAM" id="SSF54897">
    <property type="entry name" value="Protease propeptides/inhibitors"/>
    <property type="match status" value="1"/>
</dbReference>
<dbReference type="GO" id="GO:0006508">
    <property type="term" value="P:proteolysis"/>
    <property type="evidence" value="ECO:0007669"/>
    <property type="project" value="UniProtKB-KW"/>
</dbReference>
<comment type="similarity">
    <text evidence="2 10">Belongs to the peptidase M14 family.</text>
</comment>
<reference evidence="13" key="1">
    <citation type="submission" date="2021-12" db="EMBL/GenBank/DDBJ databases">
        <title>Comparative genomics, transcriptomics and evolutionary studies reveal genomic signatures of adaptation to plant cell wall in hemibiotrophic fungi.</title>
        <authorList>
            <consortium name="DOE Joint Genome Institute"/>
            <person name="Baroncelli R."/>
            <person name="Diaz J.F."/>
            <person name="Benocci T."/>
            <person name="Peng M."/>
            <person name="Battaglia E."/>
            <person name="Haridas S."/>
            <person name="Andreopoulos W."/>
            <person name="Labutti K."/>
            <person name="Pangilinan J."/>
            <person name="Floch G.L."/>
            <person name="Makela M.R."/>
            <person name="Henrissat B."/>
            <person name="Grigoriev I.V."/>
            <person name="Crouch J.A."/>
            <person name="De Vries R.P."/>
            <person name="Sukno S.A."/>
            <person name="Thon M.R."/>
        </authorList>
    </citation>
    <scope>NUCLEOTIDE SEQUENCE</scope>
    <source>
        <strain evidence="13">CBS 112980</strain>
    </source>
</reference>
<organism evidence="13 14">
    <name type="scientific">Glomerella acutata</name>
    <name type="common">Colletotrichum acutatum</name>
    <dbReference type="NCBI Taxonomy" id="27357"/>
    <lineage>
        <taxon>Eukaryota</taxon>
        <taxon>Fungi</taxon>
        <taxon>Dikarya</taxon>
        <taxon>Ascomycota</taxon>
        <taxon>Pezizomycotina</taxon>
        <taxon>Sordariomycetes</taxon>
        <taxon>Hypocreomycetidae</taxon>
        <taxon>Glomerellales</taxon>
        <taxon>Glomerellaceae</taxon>
        <taxon>Colletotrichum</taxon>
        <taxon>Colletotrichum acutatum species complex</taxon>
    </lineage>
</organism>
<feature type="signal peptide" evidence="11">
    <location>
        <begin position="1"/>
        <end position="16"/>
    </location>
</feature>
<dbReference type="SMART" id="SM00631">
    <property type="entry name" value="Zn_pept"/>
    <property type="match status" value="1"/>
</dbReference>
<keyword evidence="5" id="KW-0479">Metal-binding</keyword>
<evidence type="ECO:0000256" key="3">
    <source>
        <dbReference type="ARBA" id="ARBA00022645"/>
    </source>
</evidence>
<gene>
    <name evidence="13" type="ORF">BDZ83DRAFT_735448</name>
</gene>
<dbReference type="SUPFAM" id="SSF53187">
    <property type="entry name" value="Zn-dependent exopeptidases"/>
    <property type="match status" value="1"/>
</dbReference>
<dbReference type="PROSITE" id="PS00132">
    <property type="entry name" value="CARBOXYPEPT_ZN_1"/>
    <property type="match status" value="1"/>
</dbReference>
<dbReference type="Gene3D" id="3.40.630.10">
    <property type="entry name" value="Zn peptidases"/>
    <property type="match status" value="1"/>
</dbReference>
<keyword evidence="3 13" id="KW-0121">Carboxypeptidase</keyword>
<evidence type="ECO:0000313" key="14">
    <source>
        <dbReference type="Proteomes" id="UP001244207"/>
    </source>
</evidence>
<feature type="chain" id="PRO_5041908568" evidence="11">
    <location>
        <begin position="17"/>
        <end position="456"/>
    </location>
</feature>
<dbReference type="PANTHER" id="PTHR11705">
    <property type="entry name" value="PROTEASE FAMILY M14 CARBOXYPEPTIDASE A,B"/>
    <property type="match status" value="1"/>
</dbReference>
<dbReference type="Pfam" id="PF00246">
    <property type="entry name" value="Peptidase_M14"/>
    <property type="match status" value="1"/>
</dbReference>
<feature type="active site" description="Proton donor/acceptor" evidence="10">
    <location>
        <position position="387"/>
    </location>
</feature>
<proteinExistence type="inferred from homology"/>
<feature type="domain" description="Peptidase M14" evidence="12">
    <location>
        <begin position="116"/>
        <end position="421"/>
    </location>
</feature>
<dbReference type="PRINTS" id="PR00765">
    <property type="entry name" value="CRBOXYPTASEA"/>
</dbReference>
<evidence type="ECO:0000256" key="5">
    <source>
        <dbReference type="ARBA" id="ARBA00022723"/>
    </source>
</evidence>
<dbReference type="RefSeq" id="XP_060358707.1">
    <property type="nucleotide sequence ID" value="XM_060512967.1"/>
</dbReference>
<keyword evidence="7" id="KW-0378">Hydrolase</keyword>
<protein>
    <submittedName>
        <fullName evidence="13">Zinc carboxypeptidase</fullName>
    </submittedName>
</protein>
<evidence type="ECO:0000256" key="11">
    <source>
        <dbReference type="SAM" id="SignalP"/>
    </source>
</evidence>
<keyword evidence="6 11" id="KW-0732">Signal</keyword>
<evidence type="ECO:0000256" key="4">
    <source>
        <dbReference type="ARBA" id="ARBA00022670"/>
    </source>
</evidence>
<keyword evidence="9" id="KW-0482">Metalloprotease</keyword>
<dbReference type="InterPro" id="IPR000834">
    <property type="entry name" value="Peptidase_M14"/>
</dbReference>
<evidence type="ECO:0000256" key="9">
    <source>
        <dbReference type="ARBA" id="ARBA00023049"/>
    </source>
</evidence>